<dbReference type="EMBL" id="SKFG01000027">
    <property type="protein sequence ID" value="TCZ74304.1"/>
    <property type="molecule type" value="Genomic_DNA"/>
</dbReference>
<feature type="transmembrane region" description="Helical" evidence="1">
    <location>
        <begin position="77"/>
        <end position="99"/>
    </location>
</feature>
<keyword evidence="3" id="KW-1185">Reference proteome</keyword>
<dbReference type="AlphaFoldDB" id="A0A4R4E404"/>
<sequence>MKMKMKTLLYSTITCLVIAVAAFFISDLRLSLQICLSIGGILLALSMVFSGALGSGERIRANFNTSTVEDNETRFKWSLYLLIMAAPFLTVGFIIFMVVKQLN</sequence>
<evidence type="ECO:0000313" key="3">
    <source>
        <dbReference type="Proteomes" id="UP000295418"/>
    </source>
</evidence>
<proteinExistence type="predicted"/>
<dbReference type="Pfam" id="PF17247">
    <property type="entry name" value="DUF5316"/>
    <property type="match status" value="1"/>
</dbReference>
<reference evidence="2 3" key="1">
    <citation type="submission" date="2019-03" db="EMBL/GenBank/DDBJ databases">
        <authorList>
            <person name="Kim M.K.M."/>
        </authorList>
    </citation>
    <scope>NUCLEOTIDE SEQUENCE [LARGE SCALE GENOMIC DNA]</scope>
    <source>
        <strain evidence="2 3">18JY21-1</strain>
    </source>
</reference>
<feature type="transmembrane region" description="Helical" evidence="1">
    <location>
        <begin position="7"/>
        <end position="25"/>
    </location>
</feature>
<evidence type="ECO:0000256" key="1">
    <source>
        <dbReference type="SAM" id="Phobius"/>
    </source>
</evidence>
<comment type="caution">
    <text evidence="2">The sequence shown here is derived from an EMBL/GenBank/DDBJ whole genome shotgun (WGS) entry which is preliminary data.</text>
</comment>
<keyword evidence="1" id="KW-1133">Transmembrane helix</keyword>
<protein>
    <recommendedName>
        <fullName evidence="4">DUF5316 domain-containing protein</fullName>
    </recommendedName>
</protein>
<accession>A0A4R4E404</accession>
<evidence type="ECO:0008006" key="4">
    <source>
        <dbReference type="Google" id="ProtNLM"/>
    </source>
</evidence>
<dbReference type="Proteomes" id="UP000295418">
    <property type="component" value="Unassembled WGS sequence"/>
</dbReference>
<dbReference type="RefSeq" id="WP_132419875.1">
    <property type="nucleotide sequence ID" value="NZ_SKFG01000027.1"/>
</dbReference>
<dbReference type="InterPro" id="IPR035167">
    <property type="entry name" value="DUF5316"/>
</dbReference>
<gene>
    <name evidence="2" type="ORF">E0485_20210</name>
</gene>
<name>A0A4R4E404_9BACL</name>
<dbReference type="OrthoDB" id="2680619at2"/>
<keyword evidence="1" id="KW-0472">Membrane</keyword>
<evidence type="ECO:0000313" key="2">
    <source>
        <dbReference type="EMBL" id="TCZ74304.1"/>
    </source>
</evidence>
<organism evidence="2 3">
    <name type="scientific">Paenibacillus albiflavus</name>
    <dbReference type="NCBI Taxonomy" id="2545760"/>
    <lineage>
        <taxon>Bacteria</taxon>
        <taxon>Bacillati</taxon>
        <taxon>Bacillota</taxon>
        <taxon>Bacilli</taxon>
        <taxon>Bacillales</taxon>
        <taxon>Paenibacillaceae</taxon>
        <taxon>Paenibacillus</taxon>
    </lineage>
</organism>
<keyword evidence="1" id="KW-0812">Transmembrane</keyword>
<feature type="transmembrane region" description="Helical" evidence="1">
    <location>
        <begin position="31"/>
        <end position="56"/>
    </location>
</feature>